<proteinExistence type="inferred from homology"/>
<dbReference type="NCBIfam" id="TIGR02532">
    <property type="entry name" value="IV_pilin_GFxxxE"/>
    <property type="match status" value="1"/>
</dbReference>
<keyword evidence="4" id="KW-0488">Methylation</keyword>
<protein>
    <submittedName>
        <fullName evidence="11">Competence protein ComGC</fullName>
    </submittedName>
</protein>
<keyword evidence="12" id="KW-1185">Reference proteome</keyword>
<dbReference type="GO" id="GO:0030420">
    <property type="term" value="P:establishment of competence for transformation"/>
    <property type="evidence" value="ECO:0007669"/>
    <property type="project" value="UniProtKB-KW"/>
</dbReference>
<dbReference type="SUPFAM" id="SSF54523">
    <property type="entry name" value="Pili subunits"/>
    <property type="match status" value="1"/>
</dbReference>
<evidence type="ECO:0000256" key="7">
    <source>
        <dbReference type="ARBA" id="ARBA00023136"/>
    </source>
</evidence>
<dbReference type="GO" id="GO:0005886">
    <property type="term" value="C:plasma membrane"/>
    <property type="evidence" value="ECO:0007669"/>
    <property type="project" value="UniProtKB-SubCell"/>
</dbReference>
<evidence type="ECO:0000256" key="8">
    <source>
        <dbReference type="ARBA" id="ARBA00023287"/>
    </source>
</evidence>
<evidence type="ECO:0000256" key="2">
    <source>
        <dbReference type="ARBA" id="ARBA00004241"/>
    </source>
</evidence>
<dbReference type="KEGG" id="lcu:PL11_009720"/>
<keyword evidence="8" id="KW-0178">Competence</keyword>
<dbReference type="GO" id="GO:0009986">
    <property type="term" value="C:cell surface"/>
    <property type="evidence" value="ECO:0007669"/>
    <property type="project" value="UniProtKB-SubCell"/>
</dbReference>
<gene>
    <name evidence="11" type="ORF">PL11_009720</name>
</gene>
<evidence type="ECO:0000256" key="10">
    <source>
        <dbReference type="SAM" id="Phobius"/>
    </source>
</evidence>
<evidence type="ECO:0000256" key="4">
    <source>
        <dbReference type="ARBA" id="ARBA00022481"/>
    </source>
</evidence>
<dbReference type="eggNOG" id="COG4537">
    <property type="taxonomic scope" value="Bacteria"/>
</dbReference>
<dbReference type="PIRSF" id="PIRSF029928">
    <property type="entry name" value="Late_competence_ComGC"/>
    <property type="match status" value="1"/>
</dbReference>
<reference evidence="11 12" key="1">
    <citation type="journal article" date="2015" name="Genome Announc.">
        <title>Genome Sequence of Lactobacillus curieae CCTCC M 2011381T, a Novel Producer of Gamma-aminobutyric Acid.</title>
        <authorList>
            <person name="Wang Y."/>
            <person name="Wang Y."/>
            <person name="Lang C."/>
            <person name="Wei D."/>
            <person name="Xu P."/>
            <person name="Xie J."/>
        </authorList>
    </citation>
    <scope>NUCLEOTIDE SEQUENCE [LARGE SCALE GENOMIC DNA]</scope>
    <source>
        <strain evidence="11 12">CCTCC M 2011381</strain>
    </source>
</reference>
<evidence type="ECO:0000256" key="5">
    <source>
        <dbReference type="ARBA" id="ARBA00022692"/>
    </source>
</evidence>
<keyword evidence="6 10" id="KW-1133">Transmembrane helix</keyword>
<dbReference type="InterPro" id="IPR012902">
    <property type="entry name" value="N_methyl_site"/>
</dbReference>
<dbReference type="Gene3D" id="3.30.700.10">
    <property type="entry name" value="Glycoprotein, Type 4 Pilin"/>
    <property type="match status" value="1"/>
</dbReference>
<sequence>MNKSKIKKKLMVERRGFTLIEMTIVLFIISLLILIIIPNLSNQRKHAQGIHSNAMVSVVQSQVDAYYSEFPKAKHVTLAELHNKGYLTNKQLKEANDDGIKIKDSQAVK</sequence>
<evidence type="ECO:0000256" key="1">
    <source>
        <dbReference type="ARBA" id="ARBA00004162"/>
    </source>
</evidence>
<dbReference type="NCBIfam" id="NF040999">
    <property type="entry name" value="pilin_ComGC"/>
    <property type="match status" value="1"/>
</dbReference>
<evidence type="ECO:0000256" key="9">
    <source>
        <dbReference type="ARBA" id="ARBA00043982"/>
    </source>
</evidence>
<keyword evidence="5 10" id="KW-0812">Transmembrane</keyword>
<evidence type="ECO:0000313" key="12">
    <source>
        <dbReference type="Proteomes" id="UP000030361"/>
    </source>
</evidence>
<comment type="similarity">
    <text evidence="9">Belongs to the ComGC family.</text>
</comment>
<evidence type="ECO:0000256" key="3">
    <source>
        <dbReference type="ARBA" id="ARBA00022475"/>
    </source>
</evidence>
<organism evidence="11 12">
    <name type="scientific">Lentilactobacillus curieae</name>
    <dbReference type="NCBI Taxonomy" id="1138822"/>
    <lineage>
        <taxon>Bacteria</taxon>
        <taxon>Bacillati</taxon>
        <taxon>Bacillota</taxon>
        <taxon>Bacilli</taxon>
        <taxon>Lactobacillales</taxon>
        <taxon>Lactobacillaceae</taxon>
        <taxon>Lentilactobacillus</taxon>
    </lineage>
</organism>
<dbReference type="EMBL" id="CP018906">
    <property type="protein sequence ID" value="AQW22182.1"/>
    <property type="molecule type" value="Genomic_DNA"/>
</dbReference>
<dbReference type="AlphaFoldDB" id="A0A1S6QKN1"/>
<evidence type="ECO:0000256" key="6">
    <source>
        <dbReference type="ARBA" id="ARBA00022989"/>
    </source>
</evidence>
<name>A0A1S6QKN1_9LACO</name>
<dbReference type="PROSITE" id="PS00409">
    <property type="entry name" value="PROKAR_NTER_METHYL"/>
    <property type="match status" value="1"/>
</dbReference>
<dbReference type="InterPro" id="IPR045584">
    <property type="entry name" value="Pilin-like"/>
</dbReference>
<comment type="subcellular location">
    <subcellularLocation>
        <location evidence="1">Cell membrane</location>
        <topology evidence="1">Single-pass membrane protein</topology>
    </subcellularLocation>
    <subcellularLocation>
        <location evidence="2">Cell surface</location>
    </subcellularLocation>
</comment>
<feature type="transmembrane region" description="Helical" evidence="10">
    <location>
        <begin position="16"/>
        <end position="37"/>
    </location>
</feature>
<accession>A0A1S6QKN1</accession>
<dbReference type="Proteomes" id="UP000030361">
    <property type="component" value="Chromosome"/>
</dbReference>
<dbReference type="RefSeq" id="WP_035166983.1">
    <property type="nucleotide sequence ID" value="NZ_CP018906.1"/>
</dbReference>
<keyword evidence="3" id="KW-1003">Cell membrane</keyword>
<keyword evidence="7 10" id="KW-0472">Membrane</keyword>
<dbReference type="Pfam" id="PF07963">
    <property type="entry name" value="N_methyl"/>
    <property type="match status" value="1"/>
</dbReference>
<dbReference type="InterPro" id="IPR016940">
    <property type="entry name" value="ComGC"/>
</dbReference>
<evidence type="ECO:0000313" key="11">
    <source>
        <dbReference type="EMBL" id="AQW22182.1"/>
    </source>
</evidence>